<evidence type="ECO:0000313" key="1">
    <source>
        <dbReference type="EMBL" id="KAJ1897936.1"/>
    </source>
</evidence>
<dbReference type="EMBL" id="JANBPG010000284">
    <property type="protein sequence ID" value="KAJ1897936.1"/>
    <property type="molecule type" value="Genomic_DNA"/>
</dbReference>
<reference evidence="1" key="1">
    <citation type="submission" date="2022-07" db="EMBL/GenBank/DDBJ databases">
        <title>Phylogenomic reconstructions and comparative analyses of Kickxellomycotina fungi.</title>
        <authorList>
            <person name="Reynolds N.K."/>
            <person name="Stajich J.E."/>
            <person name="Barry K."/>
            <person name="Grigoriev I.V."/>
            <person name="Crous P."/>
            <person name="Smith M.E."/>
        </authorList>
    </citation>
    <scope>NUCLEOTIDE SEQUENCE</scope>
    <source>
        <strain evidence="1">Benny 63K</strain>
    </source>
</reference>
<accession>A0ACC1ILN6</accession>
<evidence type="ECO:0000313" key="2">
    <source>
        <dbReference type="Proteomes" id="UP001150581"/>
    </source>
</evidence>
<dbReference type="Proteomes" id="UP001150581">
    <property type="component" value="Unassembled WGS sequence"/>
</dbReference>
<name>A0ACC1ILN6_9FUNG</name>
<gene>
    <name evidence="1" type="ORF">LPJ66_003067</name>
</gene>
<protein>
    <submittedName>
        <fullName evidence="1">Uncharacterized protein</fullName>
    </submittedName>
</protein>
<proteinExistence type="predicted"/>
<organism evidence="1 2">
    <name type="scientific">Kickxella alabastrina</name>
    <dbReference type="NCBI Taxonomy" id="61397"/>
    <lineage>
        <taxon>Eukaryota</taxon>
        <taxon>Fungi</taxon>
        <taxon>Fungi incertae sedis</taxon>
        <taxon>Zoopagomycota</taxon>
        <taxon>Kickxellomycotina</taxon>
        <taxon>Kickxellomycetes</taxon>
        <taxon>Kickxellales</taxon>
        <taxon>Kickxellaceae</taxon>
        <taxon>Kickxella</taxon>
    </lineage>
</organism>
<sequence>MIGILILGQGFIGTYLADLLRNRDFSFAATTTDGRNSTIKWRLPSSSSDVNGYALPSANTIIVTFPLQGAAAATQLIEGYLGYHANKIQPQWIYLGSTRPFKEIPSTRFTKPDIIAGGPRVEAEELIISKYKGKVLNLAGLWGGERVPEKWSRFYTEKEKLRQKLSARGLHLVHGADVARAILAVTTVPESGRWLVSDGSTYDMLQILLRDERVRGLLEELMQEAEVRRMLGADKVEDVRLGESEVTLRIDPSHFWAAVAIQPEYPYAIGGPDPFTGF</sequence>
<comment type="caution">
    <text evidence="1">The sequence shown here is derived from an EMBL/GenBank/DDBJ whole genome shotgun (WGS) entry which is preliminary data.</text>
</comment>
<keyword evidence="2" id="KW-1185">Reference proteome</keyword>